<proteinExistence type="inferred from homology"/>
<dbReference type="PIRSF" id="PIRSF017834">
    <property type="entry name" value="NADH-UbQ_OxRdtase_b14.5b"/>
    <property type="match status" value="1"/>
</dbReference>
<dbReference type="AlphaFoldDB" id="A0A834IP64"/>
<dbReference type="GO" id="GO:0006120">
    <property type="term" value="P:mitochondrial electron transport, NADH to ubiquinone"/>
    <property type="evidence" value="ECO:0007669"/>
    <property type="project" value="InterPro"/>
</dbReference>
<reference evidence="12" key="1">
    <citation type="submission" date="2020-08" db="EMBL/GenBank/DDBJ databases">
        <title>Genome sequencing and assembly of the red palm weevil Rhynchophorus ferrugineus.</title>
        <authorList>
            <person name="Dias G.B."/>
            <person name="Bergman C.M."/>
            <person name="Manee M."/>
        </authorList>
    </citation>
    <scope>NUCLEOTIDE SEQUENCE</scope>
    <source>
        <strain evidence="12">AA-2017</strain>
        <tissue evidence="12">Whole larva</tissue>
    </source>
</reference>
<dbReference type="GO" id="GO:0005743">
    <property type="term" value="C:mitochondrial inner membrane"/>
    <property type="evidence" value="ECO:0007669"/>
    <property type="project" value="UniProtKB-SubCell"/>
</dbReference>
<evidence type="ECO:0000256" key="10">
    <source>
        <dbReference type="ARBA" id="ARBA00023136"/>
    </source>
</evidence>
<evidence type="ECO:0000313" key="13">
    <source>
        <dbReference type="Proteomes" id="UP000625711"/>
    </source>
</evidence>
<evidence type="ECO:0000256" key="4">
    <source>
        <dbReference type="ARBA" id="ARBA00022660"/>
    </source>
</evidence>
<keyword evidence="3 11" id="KW-0813">Transport</keyword>
<evidence type="ECO:0000256" key="2">
    <source>
        <dbReference type="ARBA" id="ARBA00008674"/>
    </source>
</evidence>
<evidence type="ECO:0000313" key="12">
    <source>
        <dbReference type="EMBL" id="KAF7281228.1"/>
    </source>
</evidence>
<keyword evidence="7 11" id="KW-0249">Electron transport</keyword>
<name>A0A834IP64_RHYFE</name>
<gene>
    <name evidence="12" type="ORF">GWI33_005018</name>
</gene>
<keyword evidence="9 11" id="KW-0496">Mitochondrion</keyword>
<evidence type="ECO:0000256" key="9">
    <source>
        <dbReference type="ARBA" id="ARBA00023128"/>
    </source>
</evidence>
<comment type="subcellular location">
    <subcellularLocation>
        <location evidence="1">Mitochondrion inner membrane</location>
        <topology evidence="1">Single-pass membrane protein</topology>
        <orientation evidence="1">Matrix side</orientation>
    </subcellularLocation>
</comment>
<accession>A0A834IP64</accession>
<organism evidence="12 13">
    <name type="scientific">Rhynchophorus ferrugineus</name>
    <name type="common">Red palm weevil</name>
    <name type="synonym">Curculio ferrugineus</name>
    <dbReference type="NCBI Taxonomy" id="354439"/>
    <lineage>
        <taxon>Eukaryota</taxon>
        <taxon>Metazoa</taxon>
        <taxon>Ecdysozoa</taxon>
        <taxon>Arthropoda</taxon>
        <taxon>Hexapoda</taxon>
        <taxon>Insecta</taxon>
        <taxon>Pterygota</taxon>
        <taxon>Neoptera</taxon>
        <taxon>Endopterygota</taxon>
        <taxon>Coleoptera</taxon>
        <taxon>Polyphaga</taxon>
        <taxon>Cucujiformia</taxon>
        <taxon>Curculionidae</taxon>
        <taxon>Dryophthorinae</taxon>
        <taxon>Rhynchophorus</taxon>
    </lineage>
</organism>
<comment type="function">
    <text evidence="11">Accessory subunit of the mitochondrial membrane respiratory chain NADH dehydrogenase (Complex I), that is believed not to be involved in catalysis. Complex I functions in the transfer of electrons from NADH to the respiratory chain. The immediate electron acceptor for the enzyme is believed to be ubiquinone.</text>
</comment>
<dbReference type="PANTHER" id="PTHR13099">
    <property type="entry name" value="NADH-UBIQUINONE OXIDOREDUCTASE SUBUNIT B14.5B"/>
    <property type="match status" value="1"/>
</dbReference>
<keyword evidence="4 11" id="KW-0679">Respiratory chain</keyword>
<evidence type="ECO:0000256" key="3">
    <source>
        <dbReference type="ARBA" id="ARBA00022448"/>
    </source>
</evidence>
<dbReference type="InterPro" id="IPR009423">
    <property type="entry name" value="NDUC2"/>
</dbReference>
<keyword evidence="8" id="KW-1133">Transmembrane helix</keyword>
<keyword evidence="10 11" id="KW-0472">Membrane</keyword>
<dbReference type="Pfam" id="PF06374">
    <property type="entry name" value="NDUF_C2"/>
    <property type="match status" value="1"/>
</dbReference>
<evidence type="ECO:0000256" key="11">
    <source>
        <dbReference type="PIRNR" id="PIRNR017834"/>
    </source>
</evidence>
<keyword evidence="13" id="KW-1185">Reference proteome</keyword>
<dbReference type="Proteomes" id="UP000625711">
    <property type="component" value="Unassembled WGS sequence"/>
</dbReference>
<evidence type="ECO:0000256" key="1">
    <source>
        <dbReference type="ARBA" id="ARBA00004298"/>
    </source>
</evidence>
<evidence type="ECO:0000256" key="6">
    <source>
        <dbReference type="ARBA" id="ARBA00022792"/>
    </source>
</evidence>
<evidence type="ECO:0000256" key="5">
    <source>
        <dbReference type="ARBA" id="ARBA00022692"/>
    </source>
</evidence>
<dbReference type="OrthoDB" id="6329847at2759"/>
<sequence>MAGTGPQVARSPLELLNNQAAAEPPLLVKHAGPVIFSVVGFIAAAGANWATRRPLLSGVHRYVLIVGGSMAAGIYVEKKRAEHLATRDAMFRHYIELHPEDFPPYERKQFKDLFQEWIPIR</sequence>
<comment type="caution">
    <text evidence="12">The sequence shown here is derived from an EMBL/GenBank/DDBJ whole genome shotgun (WGS) entry which is preliminary data.</text>
</comment>
<protein>
    <recommendedName>
        <fullName evidence="11">NADH dehydrogenase [ubiquinone] 1 subunit C2</fullName>
    </recommendedName>
</protein>
<evidence type="ECO:0000256" key="8">
    <source>
        <dbReference type="ARBA" id="ARBA00022989"/>
    </source>
</evidence>
<comment type="similarity">
    <text evidence="2 11">Belongs to the complex I NDUFC2 subunit family.</text>
</comment>
<dbReference type="PANTHER" id="PTHR13099:SF0">
    <property type="entry name" value="NADH DEHYDROGENASE [UBIQUINONE] 1 SUBUNIT C2-RELATED"/>
    <property type="match status" value="1"/>
</dbReference>
<evidence type="ECO:0000256" key="7">
    <source>
        <dbReference type="ARBA" id="ARBA00022982"/>
    </source>
</evidence>
<keyword evidence="6 11" id="KW-0999">Mitochondrion inner membrane</keyword>
<dbReference type="EMBL" id="JAACXV010000251">
    <property type="protein sequence ID" value="KAF7281228.1"/>
    <property type="molecule type" value="Genomic_DNA"/>
</dbReference>
<keyword evidence="5" id="KW-0812">Transmembrane</keyword>